<gene>
    <name evidence="2" type="ORF">QV01_07315</name>
</gene>
<proteinExistence type="predicted"/>
<sequence>MSISKYIFISKLVNAIIIVHLFFQFIGAYILQYYFSEYSPILYEKLSYFIKSLNAVGEFSDYSLSRLIQFSLVAIFILCAPIIMLYEYFVSYKICFLDADHTAVKGISLIFCIIFCFCVYLIGIDIFFFLGESLSGNMGTKGRSYVFFGDCFICIIFQSFYVLVELILIFYVYIFIGLLFKKILKYNTG</sequence>
<keyword evidence="1" id="KW-1133">Transmembrane helix</keyword>
<dbReference type="Proteomes" id="UP000243558">
    <property type="component" value="Unassembled WGS sequence"/>
</dbReference>
<feature type="transmembrane region" description="Helical" evidence="1">
    <location>
        <begin position="67"/>
        <end position="86"/>
    </location>
</feature>
<comment type="caution">
    <text evidence="2">The sequence shown here is derived from an EMBL/GenBank/DDBJ whole genome shotgun (WGS) entry which is preliminary data.</text>
</comment>
<feature type="transmembrane region" description="Helical" evidence="1">
    <location>
        <begin position="145"/>
        <end position="176"/>
    </location>
</feature>
<dbReference type="EMBL" id="JTJM01000033">
    <property type="protein sequence ID" value="OBW91498.1"/>
    <property type="molecule type" value="Genomic_DNA"/>
</dbReference>
<organism evidence="2 3">
    <name type="scientific">Gallibacterium genomosp. 3</name>
    <dbReference type="NCBI Taxonomy" id="505345"/>
    <lineage>
        <taxon>Bacteria</taxon>
        <taxon>Pseudomonadati</taxon>
        <taxon>Pseudomonadota</taxon>
        <taxon>Gammaproteobacteria</taxon>
        <taxon>Pasteurellales</taxon>
        <taxon>Pasteurellaceae</taxon>
        <taxon>Gallibacterium</taxon>
    </lineage>
</organism>
<keyword evidence="1" id="KW-0812">Transmembrane</keyword>
<feature type="transmembrane region" description="Helical" evidence="1">
    <location>
        <begin position="12"/>
        <end position="35"/>
    </location>
</feature>
<evidence type="ECO:0000313" key="2">
    <source>
        <dbReference type="EMBL" id="OBW91498.1"/>
    </source>
</evidence>
<reference evidence="2 3" key="1">
    <citation type="submission" date="2014-11" db="EMBL/GenBank/DDBJ databases">
        <title>Pan-genome of Gallibacterium spp.</title>
        <authorList>
            <person name="Kudirkiene E."/>
            <person name="Bojesen A.M."/>
        </authorList>
    </citation>
    <scope>NUCLEOTIDE SEQUENCE [LARGE SCALE GENOMIC DNA]</scope>
    <source>
        <strain evidence="2 3">F151</strain>
    </source>
</reference>
<accession>A0A1A7NPE6</accession>
<keyword evidence="3" id="KW-1185">Reference proteome</keyword>
<dbReference type="AlphaFoldDB" id="A0A1A7NPE6"/>
<dbReference type="RefSeq" id="WP_065239513.1">
    <property type="nucleotide sequence ID" value="NZ_JTJM01000033.1"/>
</dbReference>
<evidence type="ECO:0000313" key="3">
    <source>
        <dbReference type="Proteomes" id="UP000243558"/>
    </source>
</evidence>
<name>A0A1A7NPE6_9PAST</name>
<feature type="transmembrane region" description="Helical" evidence="1">
    <location>
        <begin position="107"/>
        <end position="130"/>
    </location>
</feature>
<evidence type="ECO:0000256" key="1">
    <source>
        <dbReference type="SAM" id="Phobius"/>
    </source>
</evidence>
<keyword evidence="1" id="KW-0472">Membrane</keyword>
<protein>
    <submittedName>
        <fullName evidence="2">Uncharacterized protein</fullName>
    </submittedName>
</protein>